<evidence type="ECO:0000313" key="2">
    <source>
        <dbReference type="Proteomes" id="UP000790833"/>
    </source>
</evidence>
<dbReference type="GO" id="GO:0046933">
    <property type="term" value="F:proton-transporting ATP synthase activity, rotational mechanism"/>
    <property type="evidence" value="ECO:0007669"/>
    <property type="project" value="TreeGrafter"/>
</dbReference>
<dbReference type="Pfam" id="PF10775">
    <property type="entry name" value="ATP_sub_h"/>
    <property type="match status" value="1"/>
</dbReference>
<comment type="caution">
    <text evidence="1">The sequence shown here is derived from an EMBL/GenBank/DDBJ whole genome shotgun (WGS) entry which is preliminary data.</text>
</comment>
<evidence type="ECO:0000313" key="1">
    <source>
        <dbReference type="EMBL" id="KAG7193983.1"/>
    </source>
</evidence>
<dbReference type="OrthoDB" id="274752at2759"/>
<dbReference type="RefSeq" id="XP_043049530.1">
    <property type="nucleotide sequence ID" value="XM_043195825.1"/>
</dbReference>
<dbReference type="Proteomes" id="UP000790833">
    <property type="component" value="Unassembled WGS sequence"/>
</dbReference>
<dbReference type="AlphaFoldDB" id="A0A9P7VA14"/>
<dbReference type="PANTHER" id="PTHR28207:SF1">
    <property type="entry name" value="ATP SYNTHASE SUBUNIT H, MITOCHONDRIAL"/>
    <property type="match status" value="1"/>
</dbReference>
<dbReference type="PANTHER" id="PTHR28207">
    <property type="entry name" value="ATP SYNTHASE SUBUNIT H, MITOCHONDRIAL"/>
    <property type="match status" value="1"/>
</dbReference>
<proteinExistence type="predicted"/>
<protein>
    <submittedName>
        <fullName evidence="1">ATP synthase F0 subcomplex subunit H atp14</fullName>
    </submittedName>
</protein>
<sequence>MSEISSRRYLSVTPRRSSLVSDLYIQSIKEFKPTPLSAKDLAAAVKSFQLPAKPVVPETEVAPEAISAYEASEVETASVSQAAASEANEDWFVFEEAEENHH</sequence>
<dbReference type="EMBL" id="JAHMUF010000009">
    <property type="protein sequence ID" value="KAG7193983.1"/>
    <property type="molecule type" value="Genomic_DNA"/>
</dbReference>
<keyword evidence="2" id="KW-1185">Reference proteome</keyword>
<organism evidence="1 2">
    <name type="scientific">Scheffersomyces spartinae</name>
    <dbReference type="NCBI Taxonomy" id="45513"/>
    <lineage>
        <taxon>Eukaryota</taxon>
        <taxon>Fungi</taxon>
        <taxon>Dikarya</taxon>
        <taxon>Ascomycota</taxon>
        <taxon>Saccharomycotina</taxon>
        <taxon>Pichiomycetes</taxon>
        <taxon>Debaryomycetaceae</taxon>
        <taxon>Scheffersomyces</taxon>
    </lineage>
</organism>
<reference evidence="1" key="1">
    <citation type="submission" date="2021-03" db="EMBL/GenBank/DDBJ databases">
        <authorList>
            <person name="Palmer J.M."/>
        </authorList>
    </citation>
    <scope>NUCLEOTIDE SEQUENCE</scope>
    <source>
        <strain evidence="1">ARV_011</strain>
    </source>
</reference>
<gene>
    <name evidence="1" type="primary">ATP14</name>
    <name evidence="1" type="ORF">KQ657_005182</name>
</gene>
<dbReference type="GeneID" id="66118556"/>
<accession>A0A9P7VA14</accession>
<name>A0A9P7VA14_9ASCO</name>
<dbReference type="InterPro" id="IPR019711">
    <property type="entry name" value="ATP_synth_F0_suH"/>
</dbReference>